<dbReference type="VEuPathDB" id="VectorBase:FBgn0283438"/>
<protein>
    <submittedName>
        <fullName evidence="2">IP17475p</fullName>
    </submittedName>
</protein>
<dbReference type="UCSC" id="CG12360-RC">
    <property type="organism name" value="d. melanogaster"/>
</dbReference>
<keyword evidence="1" id="KW-0175">Coiled coil</keyword>
<dbReference type="VEuPathDB" id="VectorBase:FBgn0283439"/>
<name>A1A735_DROME</name>
<dbReference type="IntAct" id="A1A735">
    <property type="interactions" value="6"/>
</dbReference>
<dbReference type="ExpressionAtlas" id="A1A735">
    <property type="expression patterns" value="baseline and differential"/>
</dbReference>
<feature type="coiled-coil region" evidence="1">
    <location>
        <begin position="265"/>
        <end position="296"/>
    </location>
</feature>
<reference evidence="2" key="1">
    <citation type="submission" date="2006-12" db="EMBL/GenBank/DDBJ databases">
        <authorList>
            <person name="Stapleton M."/>
            <person name="Carlson J."/>
            <person name="Frise E."/>
            <person name="Kapadia B."/>
            <person name="Park S."/>
            <person name="Wan K."/>
            <person name="Yu C."/>
            <person name="Celniker S."/>
        </authorList>
    </citation>
    <scope>NUCLEOTIDE SEQUENCE</scope>
</reference>
<dbReference type="Bgee" id="FBgn0283438">
    <property type="expression patterns" value="Expressed in early elongation stage spermatid (Drosophila) in testis and 182 other cell types or tissues"/>
</dbReference>
<sequence length="333" mass="38904">MDVSASTSFESSPDKRNSIYVGDNTFYDSALDHQLSTTAYKSCNGKHPNLYKALKILSSRDPRTEGHVFQENHPFSSKAEKFQRSEKEVDLSTYGQDTDMDHKLTEMGNQSASFTNPEYIGESEEDEFPSRAIYEQKNLIDEHDQLDRKVNELKLKLVVLQIQTRHQKQTIENLKLQSSQKLSFSQSIKKTIMVAARESLQSQTPDTFPDHLISQIFAPFADDEKLNDHFKNMDYELKQIVQKMCRHAYESQKPFLKDTISEKIKKLKQRLIQKYEDQLDRQKESQQRNALAMKQKCFDLLKQFLLTDCQDESCNEDYIKKLEALYEQEILKK</sequence>
<evidence type="ECO:0000256" key="1">
    <source>
        <dbReference type="SAM" id="Coils"/>
    </source>
</evidence>
<evidence type="ECO:0000313" key="2">
    <source>
        <dbReference type="EMBL" id="ABL75765.1"/>
    </source>
</evidence>
<dbReference type="OrthoDB" id="7870974at2759"/>
<dbReference type="HOGENOM" id="CLU_964010_0_0_1"/>
<dbReference type="EMBL" id="BT029708">
    <property type="protein sequence ID" value="ABL75765.1"/>
    <property type="molecule type" value="mRNA"/>
</dbReference>
<proteinExistence type="evidence at transcript level"/>
<dbReference type="AlphaFoldDB" id="A1A735"/>
<organism evidence="2">
    <name type="scientific">Drosophila melanogaster</name>
    <name type="common">Fruit fly</name>
    <dbReference type="NCBI Taxonomy" id="7227"/>
    <lineage>
        <taxon>Eukaryota</taxon>
        <taxon>Metazoa</taxon>
        <taxon>Ecdysozoa</taxon>
        <taxon>Arthropoda</taxon>
        <taxon>Hexapoda</taxon>
        <taxon>Insecta</taxon>
        <taxon>Pterygota</taxon>
        <taxon>Neoptera</taxon>
        <taxon>Endopterygota</taxon>
        <taxon>Diptera</taxon>
        <taxon>Brachycera</taxon>
        <taxon>Muscomorpha</taxon>
        <taxon>Ephydroidea</taxon>
        <taxon>Drosophilidae</taxon>
        <taxon>Drosophila</taxon>
        <taxon>Sophophora</taxon>
    </lineage>
</organism>
<accession>A1A735</accession>
<feature type="coiled-coil region" evidence="1">
    <location>
        <begin position="136"/>
        <end position="163"/>
    </location>
</feature>